<dbReference type="PANTHER" id="PTHR31761:SF1">
    <property type="entry name" value="LARGE RIBOSOMAL SUBUNIT PROTEIN ML64"/>
    <property type="match status" value="1"/>
</dbReference>
<keyword evidence="10" id="KW-0863">Zinc-finger</keyword>
<dbReference type="GO" id="GO:0005739">
    <property type="term" value="C:mitochondrion"/>
    <property type="evidence" value="ECO:0007669"/>
    <property type="project" value="UniProtKB-SubCell"/>
</dbReference>
<keyword evidence="11" id="KW-0862">Zinc</keyword>
<reference evidence="28 29" key="1">
    <citation type="submission" date="2017-03" db="EMBL/GenBank/DDBJ databases">
        <title>Genome of the blue death feigning beetle - Asbolus verrucosus.</title>
        <authorList>
            <person name="Rider S.D."/>
        </authorList>
    </citation>
    <scope>NUCLEOTIDE SEQUENCE [LARGE SCALE GENOMIC DNA]</scope>
    <source>
        <strain evidence="28">Butters</strain>
        <tissue evidence="28">Head and leg muscle</tissue>
    </source>
</reference>
<evidence type="ECO:0000256" key="14">
    <source>
        <dbReference type="ARBA" id="ARBA00022989"/>
    </source>
</evidence>
<keyword evidence="29" id="KW-1185">Reference proteome</keyword>
<evidence type="ECO:0000256" key="21">
    <source>
        <dbReference type="ARBA" id="ARBA00023306"/>
    </source>
</evidence>
<evidence type="ECO:0000256" key="6">
    <source>
        <dbReference type="ARBA" id="ARBA00008704"/>
    </source>
</evidence>
<evidence type="ECO:0000256" key="26">
    <source>
        <dbReference type="SAM" id="MobiDB-lite"/>
    </source>
</evidence>
<dbReference type="GO" id="GO:0008270">
    <property type="term" value="F:zinc ion binding"/>
    <property type="evidence" value="ECO:0007669"/>
    <property type="project" value="UniProtKB-KW"/>
</dbReference>
<keyword evidence="14" id="KW-1133">Transmembrane helix</keyword>
<evidence type="ECO:0000256" key="10">
    <source>
        <dbReference type="ARBA" id="ARBA00022771"/>
    </source>
</evidence>
<dbReference type="Gene3D" id="6.10.280.120">
    <property type="entry name" value="Growth arrest and DNA-damage-inducible proteins-interacting protein 1"/>
    <property type="match status" value="1"/>
</dbReference>
<dbReference type="OrthoDB" id="6270329at2759"/>
<keyword evidence="21" id="KW-0131">Cell cycle</keyword>
<evidence type="ECO:0000256" key="9">
    <source>
        <dbReference type="ARBA" id="ARBA00022723"/>
    </source>
</evidence>
<dbReference type="Pfam" id="PF04757">
    <property type="entry name" value="Pex2_Pex12"/>
    <property type="match status" value="1"/>
</dbReference>
<comment type="caution">
    <text evidence="28">The sequence shown here is derived from an EMBL/GenBank/DDBJ whole genome shotgun (WGS) entry which is preliminary data.</text>
</comment>
<feature type="domain" description="Pex N-terminal" evidence="27">
    <location>
        <begin position="44"/>
        <end position="208"/>
    </location>
</feature>
<evidence type="ECO:0000313" key="28">
    <source>
        <dbReference type="EMBL" id="RZC34641.1"/>
    </source>
</evidence>
<keyword evidence="12" id="KW-0653">Protein transport</keyword>
<name>A0A482VNZ1_ASBVE</name>
<dbReference type="EMBL" id="QDEB01078267">
    <property type="protein sequence ID" value="RZC34641.1"/>
    <property type="molecule type" value="Genomic_DNA"/>
</dbReference>
<feature type="region of interest" description="Disordered" evidence="26">
    <location>
        <begin position="402"/>
        <end position="446"/>
    </location>
</feature>
<dbReference type="GO" id="GO:1990904">
    <property type="term" value="C:ribonucleoprotein complex"/>
    <property type="evidence" value="ECO:0007669"/>
    <property type="project" value="UniProtKB-KW"/>
</dbReference>
<dbReference type="PANTHER" id="PTHR31761">
    <property type="entry name" value="GROWTH ARREST AND DNA DAMAGE-INDUCIBLE PROTEINS-INTERACTING PROTEIN 1 GADD45GIP1"/>
    <property type="match status" value="1"/>
</dbReference>
<evidence type="ECO:0000256" key="1">
    <source>
        <dbReference type="ARBA" id="ARBA00004123"/>
    </source>
</evidence>
<keyword evidence="16" id="KW-0496">Mitochondrion</keyword>
<keyword evidence="15" id="KW-0175">Coiled coil</keyword>
<evidence type="ECO:0000256" key="4">
    <source>
        <dbReference type="ARBA" id="ARBA00004906"/>
    </source>
</evidence>
<protein>
    <recommendedName>
        <fullName evidence="23">Large ribosomal subunit protein mL64</fullName>
    </recommendedName>
    <alternativeName>
        <fullName evidence="22">39S ribosomal protein L59, mitochondrial</fullName>
    </alternativeName>
    <alternativeName>
        <fullName evidence="24">Growth arrest and DNA damage-inducible proteins-interacting protein 1</fullName>
    </alternativeName>
</protein>
<evidence type="ECO:0000256" key="15">
    <source>
        <dbReference type="ARBA" id="ARBA00023054"/>
    </source>
</evidence>
<keyword evidence="8" id="KW-0812">Transmembrane</keyword>
<proteinExistence type="inferred from homology"/>
<keyword evidence="9" id="KW-0479">Metal-binding</keyword>
<evidence type="ECO:0000256" key="25">
    <source>
        <dbReference type="ARBA" id="ARBA00060144"/>
    </source>
</evidence>
<gene>
    <name evidence="28" type="ORF">BDFB_007131</name>
</gene>
<comment type="similarity">
    <text evidence="6">Belongs to the pex2/pex10/pex12 family.</text>
</comment>
<keyword evidence="13" id="KW-0689">Ribosomal protein</keyword>
<evidence type="ECO:0000256" key="18">
    <source>
        <dbReference type="ARBA" id="ARBA00023140"/>
    </source>
</evidence>
<dbReference type="STRING" id="1661398.A0A482VNZ1"/>
<evidence type="ECO:0000313" key="29">
    <source>
        <dbReference type="Proteomes" id="UP000292052"/>
    </source>
</evidence>
<keyword evidence="19" id="KW-0539">Nucleus</keyword>
<feature type="non-terminal residue" evidence="28">
    <location>
        <position position="1"/>
    </location>
</feature>
<keyword evidence="20" id="KW-0687">Ribonucleoprotein</keyword>
<keyword evidence="18" id="KW-0576">Peroxisome</keyword>
<keyword evidence="7" id="KW-0813">Transport</keyword>
<dbReference type="Pfam" id="PF10147">
    <property type="entry name" value="CR6_interact"/>
    <property type="match status" value="1"/>
</dbReference>
<evidence type="ECO:0000259" key="27">
    <source>
        <dbReference type="Pfam" id="PF04757"/>
    </source>
</evidence>
<comment type="similarity">
    <text evidence="5">Belongs to the mitochondrion-specific ribosomal protein mL64 family.</text>
</comment>
<evidence type="ECO:0000256" key="11">
    <source>
        <dbReference type="ARBA" id="ARBA00022833"/>
    </source>
</evidence>
<evidence type="ECO:0000256" key="2">
    <source>
        <dbReference type="ARBA" id="ARBA00004173"/>
    </source>
</evidence>
<comment type="function">
    <text evidence="25">Acts as a negative regulator of G1 to S cell cycle phase progression by inhibiting cyclin-dependent kinases. Inhibitory effects are additive with GADD45 proteins but also occur in the absence of GADD45 proteins. Acts as a repressor of the orphan nuclear receptor NR4A1 by inhibiting AB domain-mediated transcriptional activity. May be involved in the hormone-mediated regulation of NR4A1 transcriptional activity. May play a role in mitochondrial protein synthesis.</text>
</comment>
<dbReference type="InterPro" id="IPR006845">
    <property type="entry name" value="Pex_N"/>
</dbReference>
<evidence type="ECO:0000256" key="22">
    <source>
        <dbReference type="ARBA" id="ARBA00030700"/>
    </source>
</evidence>
<evidence type="ECO:0000256" key="3">
    <source>
        <dbReference type="ARBA" id="ARBA00004585"/>
    </source>
</evidence>
<feature type="compositionally biased region" description="Basic and acidic residues" evidence="26">
    <location>
        <begin position="431"/>
        <end position="446"/>
    </location>
</feature>
<evidence type="ECO:0000256" key="13">
    <source>
        <dbReference type="ARBA" id="ARBA00022980"/>
    </source>
</evidence>
<evidence type="ECO:0000256" key="12">
    <source>
        <dbReference type="ARBA" id="ARBA00022927"/>
    </source>
</evidence>
<keyword evidence="17" id="KW-0472">Membrane</keyword>
<dbReference type="InterPro" id="IPR018472">
    <property type="entry name" value="Ribosomal_mL64"/>
</dbReference>
<dbReference type="AlphaFoldDB" id="A0A482VNZ1"/>
<dbReference type="GO" id="GO:0005634">
    <property type="term" value="C:nucleus"/>
    <property type="evidence" value="ECO:0007669"/>
    <property type="project" value="UniProtKB-SubCell"/>
</dbReference>
<comment type="pathway">
    <text evidence="4">Protein modification; protein ubiquitination.</text>
</comment>
<evidence type="ECO:0000256" key="20">
    <source>
        <dbReference type="ARBA" id="ARBA00023274"/>
    </source>
</evidence>
<evidence type="ECO:0000256" key="19">
    <source>
        <dbReference type="ARBA" id="ARBA00023242"/>
    </source>
</evidence>
<evidence type="ECO:0000256" key="7">
    <source>
        <dbReference type="ARBA" id="ARBA00022448"/>
    </source>
</evidence>
<comment type="subcellular location">
    <subcellularLocation>
        <location evidence="2">Mitochondrion</location>
    </subcellularLocation>
    <subcellularLocation>
        <location evidence="1">Nucleus</location>
    </subcellularLocation>
    <subcellularLocation>
        <location evidence="3">Peroxisome membrane</location>
        <topology evidence="3">Multi-pass membrane protein</topology>
    </subcellularLocation>
</comment>
<feature type="compositionally biased region" description="Basic and acidic residues" evidence="26">
    <location>
        <begin position="402"/>
        <end position="424"/>
    </location>
</feature>
<dbReference type="GO" id="GO:0005840">
    <property type="term" value="C:ribosome"/>
    <property type="evidence" value="ECO:0007669"/>
    <property type="project" value="UniProtKB-KW"/>
</dbReference>
<organism evidence="28 29">
    <name type="scientific">Asbolus verrucosus</name>
    <name type="common">Desert ironclad beetle</name>
    <dbReference type="NCBI Taxonomy" id="1661398"/>
    <lineage>
        <taxon>Eukaryota</taxon>
        <taxon>Metazoa</taxon>
        <taxon>Ecdysozoa</taxon>
        <taxon>Arthropoda</taxon>
        <taxon>Hexapoda</taxon>
        <taxon>Insecta</taxon>
        <taxon>Pterygota</taxon>
        <taxon>Neoptera</taxon>
        <taxon>Endopterygota</taxon>
        <taxon>Coleoptera</taxon>
        <taxon>Polyphaga</taxon>
        <taxon>Cucujiformia</taxon>
        <taxon>Tenebrionidae</taxon>
        <taxon>Pimeliinae</taxon>
        <taxon>Asbolus</taxon>
    </lineage>
</organism>
<evidence type="ECO:0000256" key="5">
    <source>
        <dbReference type="ARBA" id="ARBA00005421"/>
    </source>
</evidence>
<dbReference type="GO" id="GO:0005778">
    <property type="term" value="C:peroxisomal membrane"/>
    <property type="evidence" value="ECO:0007669"/>
    <property type="project" value="UniProtKB-SubCell"/>
</dbReference>
<evidence type="ECO:0000256" key="8">
    <source>
        <dbReference type="ARBA" id="ARBA00022692"/>
    </source>
</evidence>
<accession>A0A482VNZ1</accession>
<evidence type="ECO:0000256" key="16">
    <source>
        <dbReference type="ARBA" id="ARBA00023128"/>
    </source>
</evidence>
<evidence type="ECO:0000256" key="23">
    <source>
        <dbReference type="ARBA" id="ARBA00035184"/>
    </source>
</evidence>
<evidence type="ECO:0000256" key="24">
    <source>
        <dbReference type="ARBA" id="ARBA00035485"/>
    </source>
</evidence>
<dbReference type="InterPro" id="IPR043035">
    <property type="entry name" value="Ribosomal_mL64_sf"/>
</dbReference>
<evidence type="ECO:0000256" key="17">
    <source>
        <dbReference type="ARBA" id="ARBA00023136"/>
    </source>
</evidence>
<dbReference type="GO" id="GO:0015031">
    <property type="term" value="P:protein transport"/>
    <property type="evidence" value="ECO:0007669"/>
    <property type="project" value="UniProtKB-KW"/>
</dbReference>
<sequence>LAMQFSEASVADVLRSAQRDENFVREMQGQVEFIGKLLGVKNYHGTQRIVPALTNAWYYFMTTLGNLQTLGEEYTGTLRLDDDNRIPTKLVELMWLALYIGGEPLFDRFMHSLQTKIKKSNELTEKAKTLFLKILDFTQQHKQTVKRIHHSLFYINGKYYNISNRAMGIKYVLVRQWLQDDTFTRSFKLLGHLSLFYVLFNFVQQIWSSKNNGDVSENVVSSSELSWKVIDEELKAREEEIERKRNKSRLKEPDRNFLYEKNPYPEPAFWHHGTLKYMRRLYGRYGAASGVDPSVCWPVKQELEEALEYERVAYPFTIPQMIEDAKKKRSEKNERVRLRQEEIVKKMEKLEDMKRELYNKIRKKETEAKAAKDRKERLIEEVRMHFGYTVDPRDEKFKEMLEKKEKEQKKALKEERRKAREETMLARMLSKKTETSKEKAQKKETD</sequence>
<dbReference type="Proteomes" id="UP000292052">
    <property type="component" value="Unassembled WGS sequence"/>
</dbReference>